<feature type="region of interest" description="Disordered" evidence="1">
    <location>
        <begin position="1"/>
        <end position="96"/>
    </location>
</feature>
<dbReference type="GeneID" id="27359713"/>
<feature type="compositionally biased region" description="Pro residues" evidence="1">
    <location>
        <begin position="205"/>
        <end position="214"/>
    </location>
</feature>
<dbReference type="Proteomes" id="UP000053342">
    <property type="component" value="Unassembled WGS sequence"/>
</dbReference>
<dbReference type="RefSeq" id="XP_016260654.1">
    <property type="nucleotide sequence ID" value="XM_016408900.1"/>
</dbReference>
<dbReference type="EMBL" id="KN847338">
    <property type="protein sequence ID" value="KIW40438.1"/>
    <property type="molecule type" value="Genomic_DNA"/>
</dbReference>
<sequence length="737" mass="80478">MDDPAGDSSPSSEPSSPSSYEPPPPSSSQQPILLPSTIQPRLPTVEEEEDSPVTERHPPLSAQPLPPLSERSPPPSNEQPSPPTSDEPTNSPMVPPNHLNLRVVYLVTGNPRPPHNIGILHVDTTVSALRERIQESLPEHPSPQHQRLIYHGRPLLRSDATLREVFRIQAGSTPGPLPFTLHIVIQSQQDATTTATAPNATGPLNQPPGPPTNPSVPGLNHELQAHFARVQQQVESDLHTVQHGLAMLRNNFATHVDGPVQVVRLNQGGNPQNQPGPFVGLTPQQVAQLQPPAFRGHQAGPNPRTVTTNTTTNIRDTVEVHRAVRPNRHQTTVMSHPSNRTTTPSSQDPPAVPPQSHTAHQPPPLNPTHANTPALTAGPLPLHNLHPPYPPLFDQHQRLTSTTRNLPPRGTAWLLWTATGPRGFLFSPGFGYFTSMRPVSQTPVINAQTTQPERTVEPGVPTQQQPLGQADGAGANVDRAIVRPGQRLAQPQVAQGLQNAEDNDIFAFLIQRGWLFLRLYLFMFVFSEPGTWKRWAMIIIAVVVCLQPQNGPFVRGMQAARRHLDNLIGPQAPQPQLDGAAQGQGANATIQGAPRPANIRGAVQMTPEEAAARLLRERRGRNRGIWRESLYRIEQGVALFLASLIPGVGERHVMAREEARRQAQREEEERRRAEEEAAAGRQTSTENEQSGVAVAETNLGTHAEVKVDRPEESSPSSSSVQIRDAGVEDGQLRNRTT</sequence>
<dbReference type="SUPFAM" id="SSF54236">
    <property type="entry name" value="Ubiquitin-like"/>
    <property type="match status" value="1"/>
</dbReference>
<dbReference type="GO" id="GO:0030968">
    <property type="term" value="P:endoplasmic reticulum unfolded protein response"/>
    <property type="evidence" value="ECO:0007669"/>
    <property type="project" value="TreeGrafter"/>
</dbReference>
<feature type="region of interest" description="Disordered" evidence="1">
    <location>
        <begin position="293"/>
        <end position="395"/>
    </location>
</feature>
<organism evidence="2 3">
    <name type="scientific">Exophiala oligosperma</name>
    <dbReference type="NCBI Taxonomy" id="215243"/>
    <lineage>
        <taxon>Eukaryota</taxon>
        <taxon>Fungi</taxon>
        <taxon>Dikarya</taxon>
        <taxon>Ascomycota</taxon>
        <taxon>Pezizomycotina</taxon>
        <taxon>Eurotiomycetes</taxon>
        <taxon>Chaetothyriomycetidae</taxon>
        <taxon>Chaetothyriales</taxon>
        <taxon>Herpotrichiellaceae</taxon>
        <taxon>Exophiala</taxon>
    </lineage>
</organism>
<feature type="compositionally biased region" description="Low complexity" evidence="1">
    <location>
        <begin position="8"/>
        <end position="19"/>
    </location>
</feature>
<dbReference type="PANTHER" id="PTHR12943">
    <property type="entry name" value="HOMOCYSTEINE-RESPONSIVE ENDOPLASMIC RETICULUM-RESIDENT UNIQUITIN-LIKE DOMAIN HERPUD PROTEIN FAMILY MEMBER"/>
    <property type="match status" value="1"/>
</dbReference>
<gene>
    <name evidence="2" type="ORF">PV06_07639</name>
</gene>
<proteinExistence type="predicted"/>
<feature type="compositionally biased region" description="Pro residues" evidence="1">
    <location>
        <begin position="64"/>
        <end position="85"/>
    </location>
</feature>
<feature type="compositionally biased region" description="Low complexity" evidence="1">
    <location>
        <begin position="304"/>
        <end position="315"/>
    </location>
</feature>
<feature type="compositionally biased region" description="Polar residues" evidence="1">
    <location>
        <begin position="329"/>
        <end position="348"/>
    </location>
</feature>
<name>A0A0D2DBG8_9EURO</name>
<dbReference type="PANTHER" id="PTHR12943:SF27">
    <property type="entry name" value="HOMOCYSTEINE-INDUCED ENDOPLASMIC RETICULUM PROTEIN, ISOFORM A"/>
    <property type="match status" value="1"/>
</dbReference>
<feature type="region of interest" description="Disordered" evidence="1">
    <location>
        <begin position="190"/>
        <end position="214"/>
    </location>
</feature>
<dbReference type="VEuPathDB" id="FungiDB:PV06_07639"/>
<feature type="region of interest" description="Disordered" evidence="1">
    <location>
        <begin position="571"/>
        <end position="600"/>
    </location>
</feature>
<dbReference type="AlphaFoldDB" id="A0A0D2DBG8"/>
<accession>A0A0D2DBG8</accession>
<protein>
    <submittedName>
        <fullName evidence="2">Uncharacterized protein</fullName>
    </submittedName>
</protein>
<feature type="region of interest" description="Disordered" evidence="1">
    <location>
        <begin position="659"/>
        <end position="737"/>
    </location>
</feature>
<evidence type="ECO:0000313" key="3">
    <source>
        <dbReference type="Proteomes" id="UP000053342"/>
    </source>
</evidence>
<dbReference type="HOGENOM" id="CLU_019096_1_0_1"/>
<evidence type="ECO:0000313" key="2">
    <source>
        <dbReference type="EMBL" id="KIW40438.1"/>
    </source>
</evidence>
<dbReference type="InterPro" id="IPR029071">
    <property type="entry name" value="Ubiquitin-like_domsf"/>
</dbReference>
<dbReference type="OrthoDB" id="21589at2759"/>
<feature type="compositionally biased region" description="Polar residues" evidence="1">
    <location>
        <begin position="681"/>
        <end position="690"/>
    </location>
</feature>
<keyword evidence="3" id="KW-1185">Reference proteome</keyword>
<dbReference type="STRING" id="215243.A0A0D2DBG8"/>
<dbReference type="InterPro" id="IPR039751">
    <property type="entry name" value="HERPUD1/2"/>
</dbReference>
<feature type="compositionally biased region" description="Basic and acidic residues" evidence="1">
    <location>
        <begin position="703"/>
        <end position="712"/>
    </location>
</feature>
<feature type="compositionally biased region" description="Low complexity" evidence="1">
    <location>
        <begin position="191"/>
        <end position="204"/>
    </location>
</feature>
<evidence type="ECO:0000256" key="1">
    <source>
        <dbReference type="SAM" id="MobiDB-lite"/>
    </source>
</evidence>
<feature type="compositionally biased region" description="Low complexity" evidence="1">
    <location>
        <begin position="27"/>
        <end position="36"/>
    </location>
</feature>
<reference evidence="2 3" key="1">
    <citation type="submission" date="2015-01" db="EMBL/GenBank/DDBJ databases">
        <title>The Genome Sequence of Exophiala oligosperma CBS72588.</title>
        <authorList>
            <consortium name="The Broad Institute Genomics Platform"/>
            <person name="Cuomo C."/>
            <person name="de Hoog S."/>
            <person name="Gorbushina A."/>
            <person name="Stielow B."/>
            <person name="Teixiera M."/>
            <person name="Abouelleil A."/>
            <person name="Chapman S.B."/>
            <person name="Priest M."/>
            <person name="Young S.K."/>
            <person name="Wortman J."/>
            <person name="Nusbaum C."/>
            <person name="Birren B."/>
        </authorList>
    </citation>
    <scope>NUCLEOTIDE SEQUENCE [LARGE SCALE GENOMIC DNA]</scope>
    <source>
        <strain evidence="2 3">CBS 72588</strain>
    </source>
</reference>
<feature type="compositionally biased region" description="Basic and acidic residues" evidence="1">
    <location>
        <begin position="659"/>
        <end position="675"/>
    </location>
</feature>
<dbReference type="Gene3D" id="3.10.20.90">
    <property type="entry name" value="Phosphatidylinositol 3-kinase Catalytic Subunit, Chain A, domain 1"/>
    <property type="match status" value="1"/>
</dbReference>